<evidence type="ECO:0000313" key="1">
    <source>
        <dbReference type="EMBL" id="MBT0662874.1"/>
    </source>
</evidence>
<evidence type="ECO:0000313" key="2">
    <source>
        <dbReference type="Proteomes" id="UP000811899"/>
    </source>
</evidence>
<dbReference type="Pfam" id="PF19676">
    <property type="entry name" value="DUF6178"/>
    <property type="match status" value="1"/>
</dbReference>
<reference evidence="1 2" key="1">
    <citation type="submission" date="2021-05" db="EMBL/GenBank/DDBJ databases">
        <title>The draft genome of Geobacter pelophilus DSM 12255.</title>
        <authorList>
            <person name="Xu Z."/>
            <person name="Masuda Y."/>
            <person name="Itoh H."/>
            <person name="Senoo K."/>
        </authorList>
    </citation>
    <scope>NUCLEOTIDE SEQUENCE [LARGE SCALE GENOMIC DNA]</scope>
    <source>
        <strain evidence="1 2">DSM 12255</strain>
    </source>
</reference>
<protein>
    <submittedName>
        <fullName evidence="1">Uncharacterized protein</fullName>
    </submittedName>
</protein>
<dbReference type="Proteomes" id="UP000811899">
    <property type="component" value="Unassembled WGS sequence"/>
</dbReference>
<dbReference type="AlphaFoldDB" id="A0AAW4L497"/>
<accession>A0AAW4L497</accession>
<comment type="caution">
    <text evidence="1">The sequence shown here is derived from an EMBL/GenBank/DDBJ whole genome shotgun (WGS) entry which is preliminary data.</text>
</comment>
<keyword evidence="2" id="KW-1185">Reference proteome</keyword>
<proteinExistence type="predicted"/>
<sequence>MNQLMPNLRLIRGGKLSTADYLSLTVDDKLTHLRALPVTRRLELLIEDSEAKKVISEFTPQEFYLMVKEIGETDASQLLDNGTTEQISVCLDLDLWQKWEFSHDKAIIWLEYLLSVNEADSMKILSRLDPELLQLILFEEIEVGGGGGELATDSERLGDWDHSFDSVYYLTFRNAKHARLIGTLIDIIFRNDRALYLDLMEGRSASVKSEIEDMCYQFRCGRLADLGFPSYEEAMEACAPLPPERYAPGEEKISVIYDTENAISFVPPLVDETLLSRVLAREMTESLRQELELLLNCAMVAEGSYGADLEKARSVTLRVYGWLNLALEYLCGSDESAAAAVVRKEQFKRLFRLGHGIVQQVARLARTVTSAEYATGKALRGFTAERPLFYRGLDDDRADGYREFNSMNDIRLANEFLNRLRG</sequence>
<name>A0AAW4L497_9BACT</name>
<dbReference type="InterPro" id="IPR045750">
    <property type="entry name" value="DUF6178"/>
</dbReference>
<dbReference type="EMBL" id="JAHCVJ010000001">
    <property type="protein sequence ID" value="MBT0662874.1"/>
    <property type="molecule type" value="Genomic_DNA"/>
</dbReference>
<gene>
    <name evidence="1" type="ORF">KI809_01050</name>
</gene>
<dbReference type="RefSeq" id="WP_214169667.1">
    <property type="nucleotide sequence ID" value="NZ_JAHCVJ010000001.1"/>
</dbReference>
<organism evidence="1 2">
    <name type="scientific">Geoanaerobacter pelophilus</name>
    <dbReference type="NCBI Taxonomy" id="60036"/>
    <lineage>
        <taxon>Bacteria</taxon>
        <taxon>Pseudomonadati</taxon>
        <taxon>Thermodesulfobacteriota</taxon>
        <taxon>Desulfuromonadia</taxon>
        <taxon>Geobacterales</taxon>
        <taxon>Geobacteraceae</taxon>
        <taxon>Geoanaerobacter</taxon>
    </lineage>
</organism>